<dbReference type="SUPFAM" id="SSF53850">
    <property type="entry name" value="Periplasmic binding protein-like II"/>
    <property type="match status" value="1"/>
</dbReference>
<evidence type="ECO:0000256" key="3">
    <source>
        <dbReference type="ARBA" id="ARBA00022729"/>
    </source>
</evidence>
<keyword evidence="3 5" id="KW-0732">Signal</keyword>
<evidence type="ECO:0000313" key="8">
    <source>
        <dbReference type="EMBL" id="GHC75836.1"/>
    </source>
</evidence>
<gene>
    <name evidence="8" type="ORF">GCM10010136_26160</name>
</gene>
<dbReference type="Gene3D" id="3.40.190.10">
    <property type="entry name" value="Periplasmic binding protein-like II"/>
    <property type="match status" value="2"/>
</dbReference>
<dbReference type="GO" id="GO:0015276">
    <property type="term" value="F:ligand-gated monoatomic ion channel activity"/>
    <property type="evidence" value="ECO:0007669"/>
    <property type="project" value="InterPro"/>
</dbReference>
<dbReference type="Proteomes" id="UP000641137">
    <property type="component" value="Unassembled WGS sequence"/>
</dbReference>
<evidence type="ECO:0000313" key="9">
    <source>
        <dbReference type="Proteomes" id="UP000641137"/>
    </source>
</evidence>
<dbReference type="InterPro" id="IPR018313">
    <property type="entry name" value="SBP_3_CS"/>
</dbReference>
<proteinExistence type="inferred from homology"/>
<dbReference type="Pfam" id="PF00497">
    <property type="entry name" value="SBP_bac_3"/>
    <property type="match status" value="1"/>
</dbReference>
<sequence>MIRIKSLVSLSVLTIALATGAAQAQETLKIGTEGAYPPFNYVESNGQLGGFDVDIAKALCEEMNVTCEFVQQDWDGIIPALQAKRFDAVVASMSITDERKQQVDFTNPYYTNSLVFVAPKDGEFDPANPGDASIGVQGGTIAETYAQDTYKEATVSPYPTQVEAWTDLQNGRLDAVLGDFGVQQGFVDGDGKDCCEFKGESVAGGDKIGIAVRKGETELAEKLNSAIKAIRENGKYKEINDKYFKIDVYGE</sequence>
<dbReference type="EMBL" id="BMZO01000008">
    <property type="protein sequence ID" value="GHC75836.1"/>
    <property type="molecule type" value="Genomic_DNA"/>
</dbReference>
<dbReference type="AlphaFoldDB" id="A0A8J3DK77"/>
<comment type="subcellular location">
    <subcellularLocation>
        <location evidence="1">Cell envelope</location>
    </subcellularLocation>
</comment>
<evidence type="ECO:0000259" key="6">
    <source>
        <dbReference type="SMART" id="SM00062"/>
    </source>
</evidence>
<dbReference type="PANTHER" id="PTHR35936">
    <property type="entry name" value="MEMBRANE-BOUND LYTIC MUREIN TRANSGLYCOSYLASE F"/>
    <property type="match status" value="1"/>
</dbReference>
<reference evidence="8" key="1">
    <citation type="journal article" date="2014" name="Int. J. Syst. Evol. Microbiol.">
        <title>Complete genome sequence of Corynebacterium casei LMG S-19264T (=DSM 44701T), isolated from a smear-ripened cheese.</title>
        <authorList>
            <consortium name="US DOE Joint Genome Institute (JGI-PGF)"/>
            <person name="Walter F."/>
            <person name="Albersmeier A."/>
            <person name="Kalinowski J."/>
            <person name="Ruckert C."/>
        </authorList>
    </citation>
    <scope>NUCLEOTIDE SEQUENCE</scope>
    <source>
        <strain evidence="8">KCTC 42097</strain>
    </source>
</reference>
<feature type="signal peptide" evidence="5">
    <location>
        <begin position="1"/>
        <end position="24"/>
    </location>
</feature>
<evidence type="ECO:0000256" key="1">
    <source>
        <dbReference type="ARBA" id="ARBA00004196"/>
    </source>
</evidence>
<evidence type="ECO:0000256" key="5">
    <source>
        <dbReference type="SAM" id="SignalP"/>
    </source>
</evidence>
<dbReference type="PANTHER" id="PTHR35936:SF17">
    <property type="entry name" value="ARGININE-BINDING EXTRACELLULAR PROTEIN ARTP"/>
    <property type="match status" value="1"/>
</dbReference>
<organism evidence="8 9">
    <name type="scientific">Limoniibacter endophyticus</name>
    <dbReference type="NCBI Taxonomy" id="1565040"/>
    <lineage>
        <taxon>Bacteria</taxon>
        <taxon>Pseudomonadati</taxon>
        <taxon>Pseudomonadota</taxon>
        <taxon>Alphaproteobacteria</taxon>
        <taxon>Hyphomicrobiales</taxon>
        <taxon>Bartonellaceae</taxon>
        <taxon>Limoniibacter</taxon>
    </lineage>
</organism>
<evidence type="ECO:0000259" key="7">
    <source>
        <dbReference type="SMART" id="SM00079"/>
    </source>
</evidence>
<protein>
    <submittedName>
        <fullName evidence="8">Amino acid ABC transporter</fullName>
    </submittedName>
</protein>
<dbReference type="SMART" id="SM00079">
    <property type="entry name" value="PBPe"/>
    <property type="match status" value="1"/>
</dbReference>
<evidence type="ECO:0000256" key="2">
    <source>
        <dbReference type="ARBA" id="ARBA00010333"/>
    </source>
</evidence>
<name>A0A8J3DK77_9HYPH</name>
<feature type="domain" description="Solute-binding protein family 3/N-terminal" evidence="6">
    <location>
        <begin position="27"/>
        <end position="247"/>
    </location>
</feature>
<dbReference type="GO" id="GO:0030313">
    <property type="term" value="C:cell envelope"/>
    <property type="evidence" value="ECO:0007669"/>
    <property type="project" value="UniProtKB-SubCell"/>
</dbReference>
<dbReference type="PROSITE" id="PS01039">
    <property type="entry name" value="SBP_BACTERIAL_3"/>
    <property type="match status" value="1"/>
</dbReference>
<keyword evidence="9" id="KW-1185">Reference proteome</keyword>
<dbReference type="FunFam" id="3.40.190.10:FF:000002">
    <property type="entry name" value="Glutamine ABC transporter periplasmic protein"/>
    <property type="match status" value="1"/>
</dbReference>
<reference evidence="8" key="2">
    <citation type="submission" date="2020-09" db="EMBL/GenBank/DDBJ databases">
        <authorList>
            <person name="Sun Q."/>
            <person name="Kim S."/>
        </authorList>
    </citation>
    <scope>NUCLEOTIDE SEQUENCE</scope>
    <source>
        <strain evidence="8">KCTC 42097</strain>
    </source>
</reference>
<dbReference type="InterPro" id="IPR001320">
    <property type="entry name" value="Iontro_rcpt_C"/>
</dbReference>
<feature type="chain" id="PRO_5035313092" evidence="5">
    <location>
        <begin position="25"/>
        <end position="251"/>
    </location>
</feature>
<comment type="caution">
    <text evidence="8">The sequence shown here is derived from an EMBL/GenBank/DDBJ whole genome shotgun (WGS) entry which is preliminary data.</text>
</comment>
<dbReference type="CDD" id="cd13702">
    <property type="entry name" value="PBP2_mlr5654_like"/>
    <property type="match status" value="1"/>
</dbReference>
<dbReference type="InterPro" id="IPR001638">
    <property type="entry name" value="Solute-binding_3/MltF_N"/>
</dbReference>
<dbReference type="GO" id="GO:0016020">
    <property type="term" value="C:membrane"/>
    <property type="evidence" value="ECO:0007669"/>
    <property type="project" value="InterPro"/>
</dbReference>
<dbReference type="SMART" id="SM00062">
    <property type="entry name" value="PBPb"/>
    <property type="match status" value="1"/>
</dbReference>
<evidence type="ECO:0000256" key="4">
    <source>
        <dbReference type="RuleBase" id="RU003744"/>
    </source>
</evidence>
<accession>A0A8J3DK77</accession>
<feature type="domain" description="Ionotropic glutamate receptor C-terminal" evidence="7">
    <location>
        <begin position="27"/>
        <end position="246"/>
    </location>
</feature>
<comment type="similarity">
    <text evidence="2 4">Belongs to the bacterial solute-binding protein 3 family.</text>
</comment>